<dbReference type="PROSITE" id="PS51733">
    <property type="entry name" value="BPL_LPL_CATALYTIC"/>
    <property type="match status" value="1"/>
</dbReference>
<protein>
    <recommendedName>
        <fullName evidence="1">BPL/LPL catalytic domain-containing protein</fullName>
    </recommendedName>
</protein>
<sequence length="317" mass="33615">MISGRFNPAGTRAGAQLPPLMAVFEHLQVEEDQLLQGGQEQLIGRQSMDTQSNKGEAGDVLIPFAFEEMLCRDIGSGHAPPALHLWSHPAGLALGLRDSRLPGAARVMASLTQEGLRTAVRHSGGAAVPLDAGVVNVALLLPKSRGKLDFHDDFRLLAGLIADAVALSHPQAAAKIEAYEIKGSYCPGDFDLSIGGRKFCGIAQRRQSQAFFVHAFVVVSGLGAQRGELVRRFYADAAEGDDSLEYPRVIPETIAALGELGGPDSPAAFAAGVKTALAGRGVTLLPQEGLLQDTGYALNYSDPRVLQAAQVLRERYA</sequence>
<organism evidence="2 3">
    <name type="scientific">Paenibacillus donghaensis</name>
    <dbReference type="NCBI Taxonomy" id="414771"/>
    <lineage>
        <taxon>Bacteria</taxon>
        <taxon>Bacillati</taxon>
        <taxon>Bacillota</taxon>
        <taxon>Bacilli</taxon>
        <taxon>Bacillales</taxon>
        <taxon>Paenibacillaceae</taxon>
        <taxon>Paenibacillus</taxon>
    </lineage>
</organism>
<dbReference type="OrthoDB" id="2080934at2"/>
<dbReference type="KEGG" id="pdh:B9T62_35040"/>
<evidence type="ECO:0000259" key="1">
    <source>
        <dbReference type="PROSITE" id="PS51733"/>
    </source>
</evidence>
<dbReference type="InterPro" id="IPR050664">
    <property type="entry name" value="Octanoyltrans_LipM/LipL"/>
</dbReference>
<feature type="domain" description="BPL/LPL catalytic" evidence="1">
    <location>
        <begin position="77"/>
        <end position="265"/>
    </location>
</feature>
<evidence type="ECO:0000313" key="2">
    <source>
        <dbReference type="EMBL" id="ASA25493.1"/>
    </source>
</evidence>
<dbReference type="SUPFAM" id="SSF55681">
    <property type="entry name" value="Class II aaRS and biotin synthetases"/>
    <property type="match status" value="1"/>
</dbReference>
<dbReference type="InterPro" id="IPR004143">
    <property type="entry name" value="BPL_LPL_catalytic"/>
</dbReference>
<dbReference type="PANTHER" id="PTHR43679:SF2">
    <property type="entry name" value="OCTANOYL-[GCVH]:PROTEIN N-OCTANOYLTRANSFERASE"/>
    <property type="match status" value="1"/>
</dbReference>
<dbReference type="Pfam" id="PF21948">
    <property type="entry name" value="LplA-B_cat"/>
    <property type="match status" value="1"/>
</dbReference>
<dbReference type="InterPro" id="IPR045864">
    <property type="entry name" value="aa-tRNA-synth_II/BPL/LPL"/>
</dbReference>
<dbReference type="PANTHER" id="PTHR43679">
    <property type="entry name" value="OCTANOYLTRANSFERASE LIPM-RELATED"/>
    <property type="match status" value="1"/>
</dbReference>
<dbReference type="GO" id="GO:0140096">
    <property type="term" value="F:catalytic activity, acting on a protein"/>
    <property type="evidence" value="ECO:0007669"/>
    <property type="project" value="UniProtKB-ARBA"/>
</dbReference>
<dbReference type="EMBL" id="CP021780">
    <property type="protein sequence ID" value="ASA25493.1"/>
    <property type="molecule type" value="Genomic_DNA"/>
</dbReference>
<dbReference type="AlphaFoldDB" id="A0A2Z2KP87"/>
<dbReference type="Proteomes" id="UP000249890">
    <property type="component" value="Chromosome"/>
</dbReference>
<accession>A0A2Z2KP87</accession>
<gene>
    <name evidence="2" type="ORF">B9T62_35040</name>
</gene>
<dbReference type="GO" id="GO:0009249">
    <property type="term" value="P:protein lipoylation"/>
    <property type="evidence" value="ECO:0007669"/>
    <property type="project" value="UniProtKB-ARBA"/>
</dbReference>
<dbReference type="Gene3D" id="3.30.930.10">
    <property type="entry name" value="Bira Bifunctional Protein, Domain 2"/>
    <property type="match status" value="1"/>
</dbReference>
<proteinExistence type="predicted"/>
<reference evidence="2 3" key="1">
    <citation type="submission" date="2017-06" db="EMBL/GenBank/DDBJ databases">
        <title>Complete genome sequence of Paenibacillus donghaensis KCTC 13049T isolated from East Sea sediment, South Korea.</title>
        <authorList>
            <person name="Jung B.K."/>
            <person name="Hong S.-J."/>
            <person name="Shin J.-H."/>
        </authorList>
    </citation>
    <scope>NUCLEOTIDE SEQUENCE [LARGE SCALE GENOMIC DNA]</scope>
    <source>
        <strain evidence="2 3">KCTC 13049</strain>
    </source>
</reference>
<name>A0A2Z2KP87_9BACL</name>
<keyword evidence="3" id="KW-1185">Reference proteome</keyword>
<evidence type="ECO:0000313" key="3">
    <source>
        <dbReference type="Proteomes" id="UP000249890"/>
    </source>
</evidence>
<dbReference type="GO" id="GO:0016740">
    <property type="term" value="F:transferase activity"/>
    <property type="evidence" value="ECO:0007669"/>
    <property type="project" value="UniProtKB-ARBA"/>
</dbReference>
<dbReference type="RefSeq" id="WP_087919456.1">
    <property type="nucleotide sequence ID" value="NZ_CP021780.1"/>
</dbReference>